<comment type="caution">
    <text evidence="2">The sequence shown here is derived from an EMBL/GenBank/DDBJ whole genome shotgun (WGS) entry which is preliminary data.</text>
</comment>
<keyword evidence="3" id="KW-1185">Reference proteome</keyword>
<dbReference type="EMBL" id="JAAIUW010000002">
    <property type="protein sequence ID" value="KAF7840600.1"/>
    <property type="molecule type" value="Genomic_DNA"/>
</dbReference>
<evidence type="ECO:0000313" key="3">
    <source>
        <dbReference type="Proteomes" id="UP000634136"/>
    </source>
</evidence>
<dbReference type="PANTHER" id="PTHR23130:SF153">
    <property type="entry name" value="CYTOCHROME B561 DOMAIN-CONTAINING PROTEIN"/>
    <property type="match status" value="1"/>
</dbReference>
<organism evidence="2 3">
    <name type="scientific">Senna tora</name>
    <dbReference type="NCBI Taxonomy" id="362788"/>
    <lineage>
        <taxon>Eukaryota</taxon>
        <taxon>Viridiplantae</taxon>
        <taxon>Streptophyta</taxon>
        <taxon>Embryophyta</taxon>
        <taxon>Tracheophyta</taxon>
        <taxon>Spermatophyta</taxon>
        <taxon>Magnoliopsida</taxon>
        <taxon>eudicotyledons</taxon>
        <taxon>Gunneridae</taxon>
        <taxon>Pentapetalae</taxon>
        <taxon>rosids</taxon>
        <taxon>fabids</taxon>
        <taxon>Fabales</taxon>
        <taxon>Fabaceae</taxon>
        <taxon>Caesalpinioideae</taxon>
        <taxon>Cassia clade</taxon>
        <taxon>Senna</taxon>
    </lineage>
</organism>
<protein>
    <submittedName>
        <fullName evidence="2">Cytochrome b561 and DOMON domain-containing protein</fullName>
    </submittedName>
</protein>
<dbReference type="OrthoDB" id="19261at2759"/>
<accession>A0A835CHY6</accession>
<keyword evidence="1" id="KW-0812">Transmembrane</keyword>
<dbReference type="AlphaFoldDB" id="A0A835CHY6"/>
<reference evidence="2" key="1">
    <citation type="submission" date="2020-09" db="EMBL/GenBank/DDBJ databases">
        <title>Genome-Enabled Discovery of Anthraquinone Biosynthesis in Senna tora.</title>
        <authorList>
            <person name="Kang S.-H."/>
            <person name="Pandey R.P."/>
            <person name="Lee C.-M."/>
            <person name="Sim J.-S."/>
            <person name="Jeong J.-T."/>
            <person name="Choi B.-S."/>
            <person name="Jung M."/>
            <person name="Ginzburg D."/>
            <person name="Zhao K."/>
            <person name="Won S.Y."/>
            <person name="Oh T.-J."/>
            <person name="Yu Y."/>
            <person name="Kim N.-H."/>
            <person name="Lee O.R."/>
            <person name="Lee T.-H."/>
            <person name="Bashyal P."/>
            <person name="Kim T.-S."/>
            <person name="Lee W.-H."/>
            <person name="Kawkins C."/>
            <person name="Kim C.-K."/>
            <person name="Kim J.S."/>
            <person name="Ahn B.O."/>
            <person name="Rhee S.Y."/>
            <person name="Sohng J.K."/>
        </authorList>
    </citation>
    <scope>NUCLEOTIDE SEQUENCE</scope>
    <source>
        <tissue evidence="2">Leaf</tissue>
    </source>
</reference>
<evidence type="ECO:0000313" key="2">
    <source>
        <dbReference type="EMBL" id="KAF7840600.1"/>
    </source>
</evidence>
<feature type="transmembrane region" description="Helical" evidence="1">
    <location>
        <begin position="53"/>
        <end position="74"/>
    </location>
</feature>
<gene>
    <name evidence="2" type="ORF">G2W53_002898</name>
</gene>
<keyword evidence="1" id="KW-1133">Transmembrane helix</keyword>
<dbReference type="PANTHER" id="PTHR23130">
    <property type="entry name" value="CYTOCHROME B561 AND DOMON DOMAIN-CONTAINING PROTEIN"/>
    <property type="match status" value="1"/>
</dbReference>
<sequence length="89" mass="10043">MDQVLSIFMLPKKDQGYCNSWNICHHILGYGIVVTVIANIFEGIMGVKKLKWGYVGILGVLAFITAVLEVFRYINSKRLVQYVESTSNS</sequence>
<feature type="transmembrane region" description="Helical" evidence="1">
    <location>
        <begin position="20"/>
        <end position="41"/>
    </location>
</feature>
<keyword evidence="1" id="KW-0472">Membrane</keyword>
<dbReference type="Proteomes" id="UP000634136">
    <property type="component" value="Unassembled WGS sequence"/>
</dbReference>
<name>A0A835CHY6_9FABA</name>
<proteinExistence type="predicted"/>
<evidence type="ECO:0000256" key="1">
    <source>
        <dbReference type="SAM" id="Phobius"/>
    </source>
</evidence>